<dbReference type="AlphaFoldDB" id="A0A1C7H0R9"/>
<name>A0A1C7H0R9_9BACE</name>
<proteinExistence type="predicted"/>
<dbReference type="KEGG" id="bcae:A4V03_11805"/>
<dbReference type="GeneID" id="82187830"/>
<organism evidence="1 2">
    <name type="scientific">Bacteroides caecimuris</name>
    <dbReference type="NCBI Taxonomy" id="1796613"/>
    <lineage>
        <taxon>Bacteria</taxon>
        <taxon>Pseudomonadati</taxon>
        <taxon>Bacteroidota</taxon>
        <taxon>Bacteroidia</taxon>
        <taxon>Bacteroidales</taxon>
        <taxon>Bacteroidaceae</taxon>
        <taxon>Bacteroides</taxon>
    </lineage>
</organism>
<dbReference type="RefSeq" id="WP_065539076.1">
    <property type="nucleotide sequence ID" value="NZ_CAPUCN010000075.1"/>
</dbReference>
<evidence type="ECO:0000313" key="2">
    <source>
        <dbReference type="Proteomes" id="UP000092631"/>
    </source>
</evidence>
<evidence type="ECO:0000313" key="1">
    <source>
        <dbReference type="EMBL" id="ANU58164.1"/>
    </source>
</evidence>
<protein>
    <submittedName>
        <fullName evidence="1">Uncharacterized protein</fullName>
    </submittedName>
</protein>
<dbReference type="EMBL" id="CP015401">
    <property type="protein sequence ID" value="ANU58164.1"/>
    <property type="molecule type" value="Genomic_DNA"/>
</dbReference>
<keyword evidence="2" id="KW-1185">Reference proteome</keyword>
<gene>
    <name evidence="1" type="ORF">A4V03_11805</name>
</gene>
<sequence length="73" mass="8561">MNKDSIQLNKECRLYEKALRKLPDKDHIKVSLAGISYITNGKVPHFRGIRKEVFKEIRPIPDRWKSLVTPKSE</sequence>
<dbReference type="OrthoDB" id="1003450at2"/>
<reference evidence="2" key="1">
    <citation type="submission" date="2016-04" db="EMBL/GenBank/DDBJ databases">
        <title>Complete Genome Sequences of Twelve Strains of a Stable Defined Moderately Diverse Mouse Microbiota 2 (sDMDMm2).</title>
        <authorList>
            <person name="Uchimura Y."/>
            <person name="Wyss M."/>
            <person name="Brugiroux S."/>
            <person name="Limenitakis J.P."/>
            <person name="Stecher B."/>
            <person name="McCoy K.D."/>
            <person name="Macpherson A.J."/>
        </authorList>
    </citation>
    <scope>NUCLEOTIDE SEQUENCE [LARGE SCALE GENOMIC DNA]</scope>
    <source>
        <strain evidence="2">I48</strain>
    </source>
</reference>
<accession>A0A1C7H0R9</accession>
<dbReference type="Proteomes" id="UP000092631">
    <property type="component" value="Chromosome"/>
</dbReference>